<accession>A0ABM5UTX0</accession>
<evidence type="ECO:0000313" key="2">
    <source>
        <dbReference type="EMBL" id="AKQ33523.1"/>
    </source>
</evidence>
<gene>
    <name evidence="1" type="ORF">CleRT_05240</name>
    <name evidence="2" type="ORF">CleRT_06680</name>
</gene>
<organism evidence="1 3">
    <name type="scientific">Candidatus Coxiella mudrowiae</name>
    <dbReference type="NCBI Taxonomy" id="2054173"/>
    <lineage>
        <taxon>Bacteria</taxon>
        <taxon>Pseudomonadati</taxon>
        <taxon>Pseudomonadota</taxon>
        <taxon>Gammaproteobacteria</taxon>
        <taxon>Legionellales</taxon>
        <taxon>Coxiellaceae</taxon>
        <taxon>Coxiella</taxon>
    </lineage>
</organism>
<keyword evidence="3" id="KW-1185">Reference proteome</keyword>
<dbReference type="EMBL" id="CP011126">
    <property type="protein sequence ID" value="AKQ33436.1"/>
    <property type="molecule type" value="Genomic_DNA"/>
</dbReference>
<proteinExistence type="predicted"/>
<dbReference type="EMBL" id="CP011126">
    <property type="protein sequence ID" value="AKQ33523.1"/>
    <property type="molecule type" value="Genomic_DNA"/>
</dbReference>
<reference evidence="1 3" key="1">
    <citation type="journal article" date="2015" name="Genome Biol. Evol.">
        <title>Distinctive Genome Reduction Rates Revealed by Genomic Analyses of Two Coxiella-Like Endosymbionts in Ticks.</title>
        <authorList>
            <person name="Gottlieb Y."/>
            <person name="Lalzar I."/>
            <person name="Klasson L."/>
        </authorList>
    </citation>
    <scope>NUCLEOTIDE SEQUENCE [LARGE SCALE GENOMIC DNA]</scope>
    <source>
        <strain evidence="1 3">CRt</strain>
    </source>
</reference>
<evidence type="ECO:0000313" key="3">
    <source>
        <dbReference type="Proteomes" id="UP000063965"/>
    </source>
</evidence>
<evidence type="ECO:0000313" key="1">
    <source>
        <dbReference type="EMBL" id="AKQ33436.1"/>
    </source>
</evidence>
<evidence type="ECO:0008006" key="4">
    <source>
        <dbReference type="Google" id="ProtNLM"/>
    </source>
</evidence>
<sequence>MIDSSASHPLPCKVRNISHKNSKYLYVPFVPNLVQYPGQNKKGQHAFNKSIDWPEKRFEAIARTLLLSDIHGDVHHTSPDMFSVACCRLIF</sequence>
<protein>
    <recommendedName>
        <fullName evidence="4">Transposase</fullName>
    </recommendedName>
</protein>
<dbReference type="Proteomes" id="UP000063965">
    <property type="component" value="Chromosome"/>
</dbReference>
<name>A0ABM5UTX0_9COXI</name>